<sequence length="163" mass="18958">MSSVKRIMVFNIENAEISDDAELSRLVQMMYNLPEAEFYLFLEKGASLTSQLRKAMDGHILHCTQTDLEIFRHPDGGRGNFIKIHRGKELFDWERVVTASSKEFVRFTIVLSELKRRELEIQQHLQAAQAQQSKNPLILEPNFNGIGISLPRLWALVKSWFRR</sequence>
<name>A0ABT7N7T9_9BURK</name>
<protein>
    <submittedName>
        <fullName evidence="1">Uncharacterized protein</fullName>
    </submittedName>
</protein>
<comment type="caution">
    <text evidence="1">The sequence shown here is derived from an EMBL/GenBank/DDBJ whole genome shotgun (WGS) entry which is preliminary data.</text>
</comment>
<dbReference type="EMBL" id="JASZYV010000001">
    <property type="protein sequence ID" value="MDM0043992.1"/>
    <property type="molecule type" value="Genomic_DNA"/>
</dbReference>
<reference evidence="1" key="1">
    <citation type="submission" date="2023-06" db="EMBL/GenBank/DDBJ databases">
        <authorList>
            <person name="Jiang Y."/>
            <person name="Liu Q."/>
        </authorList>
    </citation>
    <scope>NUCLEOTIDE SEQUENCE</scope>
    <source>
        <strain evidence="1">CGMCC 1.12089</strain>
    </source>
</reference>
<dbReference type="Proteomes" id="UP001174908">
    <property type="component" value="Unassembled WGS sequence"/>
</dbReference>
<accession>A0ABT7N7T9</accession>
<evidence type="ECO:0000313" key="1">
    <source>
        <dbReference type="EMBL" id="MDM0043992.1"/>
    </source>
</evidence>
<dbReference type="RefSeq" id="WP_286659059.1">
    <property type="nucleotide sequence ID" value="NZ_JASZYV010000001.1"/>
</dbReference>
<keyword evidence="2" id="KW-1185">Reference proteome</keyword>
<organism evidence="1 2">
    <name type="scientific">Variovorax dokdonensis</name>
    <dbReference type="NCBI Taxonomy" id="344883"/>
    <lineage>
        <taxon>Bacteria</taxon>
        <taxon>Pseudomonadati</taxon>
        <taxon>Pseudomonadota</taxon>
        <taxon>Betaproteobacteria</taxon>
        <taxon>Burkholderiales</taxon>
        <taxon>Comamonadaceae</taxon>
        <taxon>Variovorax</taxon>
    </lineage>
</organism>
<evidence type="ECO:0000313" key="2">
    <source>
        <dbReference type="Proteomes" id="UP001174908"/>
    </source>
</evidence>
<gene>
    <name evidence="1" type="ORF">QTH91_05825</name>
</gene>
<proteinExistence type="predicted"/>